<gene>
    <name evidence="2" type="ORF">O9K51_05373</name>
</gene>
<feature type="region of interest" description="Disordered" evidence="1">
    <location>
        <begin position="312"/>
        <end position="331"/>
    </location>
</feature>
<accession>A0AB34FR96</accession>
<protein>
    <submittedName>
        <fullName evidence="2">Alpha-1,2-mannosyltransferase alg11</fullName>
    </submittedName>
</protein>
<evidence type="ECO:0000256" key="1">
    <source>
        <dbReference type="SAM" id="MobiDB-lite"/>
    </source>
</evidence>
<dbReference type="EMBL" id="JAQHRD010000004">
    <property type="protein sequence ID" value="KAJ6441822.1"/>
    <property type="molecule type" value="Genomic_DNA"/>
</dbReference>
<comment type="caution">
    <text evidence="2">The sequence shown here is derived from an EMBL/GenBank/DDBJ whole genome shotgun (WGS) entry which is preliminary data.</text>
</comment>
<dbReference type="Proteomes" id="UP001163105">
    <property type="component" value="Unassembled WGS sequence"/>
</dbReference>
<reference evidence="2" key="1">
    <citation type="submission" date="2023-01" db="EMBL/GenBank/DDBJ databases">
        <title>The growth and conidiation of Purpureocillium lavendulum are regulated by nitrogen source and histone H3K14 acetylation.</title>
        <authorList>
            <person name="Tang P."/>
            <person name="Han J."/>
            <person name="Zhang C."/>
            <person name="Tang P."/>
            <person name="Qi F."/>
            <person name="Zhang K."/>
            <person name="Liang L."/>
        </authorList>
    </citation>
    <scope>NUCLEOTIDE SEQUENCE</scope>
    <source>
        <strain evidence="2">YMF1.00683</strain>
    </source>
</reference>
<feature type="compositionally biased region" description="Low complexity" evidence="1">
    <location>
        <begin position="218"/>
        <end position="234"/>
    </location>
</feature>
<dbReference type="AlphaFoldDB" id="A0AB34FR96"/>
<feature type="region of interest" description="Disordered" evidence="1">
    <location>
        <begin position="138"/>
        <end position="307"/>
    </location>
</feature>
<organism evidence="2 3">
    <name type="scientific">Purpureocillium lavendulum</name>
    <dbReference type="NCBI Taxonomy" id="1247861"/>
    <lineage>
        <taxon>Eukaryota</taxon>
        <taxon>Fungi</taxon>
        <taxon>Dikarya</taxon>
        <taxon>Ascomycota</taxon>
        <taxon>Pezizomycotina</taxon>
        <taxon>Sordariomycetes</taxon>
        <taxon>Hypocreomycetidae</taxon>
        <taxon>Hypocreales</taxon>
        <taxon>Ophiocordycipitaceae</taxon>
        <taxon>Purpureocillium</taxon>
    </lineage>
</organism>
<proteinExistence type="predicted"/>
<sequence>MCITWYPDSDSDSDSDDGYQPGDGEVVAYAYAREGLWGHWPGKCKKRSGTCTFKTKDGAWGEDLWRKGHYISLVRGEPPKGLNYYWATHACTWKFRPASQPSRTHVDGRNMDPAAGDVVDADDGAAAAMAQMMGFSAFGAQDRPQKKRRFNPHADAATEQSSRQTHHRHNHRQAAARGSSTGSNATPLGATRRAAGGVSVPPPPSTNTDEISLDVDVNEPAAAAAAGEENAAPARTSITSLPRPADLPERPGAGTGFVGVPSRGEHGERHQHRGGDGGGPQSRKGEAWYEGYYDPTSNENPWERLEASMGLSPRGSWLSRGHRNEPPAAHT</sequence>
<keyword evidence="3" id="KW-1185">Reference proteome</keyword>
<name>A0AB34FR96_9HYPO</name>
<evidence type="ECO:0000313" key="3">
    <source>
        <dbReference type="Proteomes" id="UP001163105"/>
    </source>
</evidence>
<evidence type="ECO:0000313" key="2">
    <source>
        <dbReference type="EMBL" id="KAJ6441822.1"/>
    </source>
</evidence>
<feature type="compositionally biased region" description="Basic residues" evidence="1">
    <location>
        <begin position="164"/>
        <end position="174"/>
    </location>
</feature>